<dbReference type="CDD" id="cd00121">
    <property type="entry name" value="MATH"/>
    <property type="match status" value="2"/>
</dbReference>
<dbReference type="PANTHER" id="PTHR46162:SF20">
    <property type="entry name" value="UBIQUITIN CARBOXYL-TERMINAL HYDROLASE 7-LIKE ISOFORM X1"/>
    <property type="match status" value="1"/>
</dbReference>
<gene>
    <name evidence="2" type="ORF">MIMGU_mgv1a021415mg</name>
</gene>
<dbReference type="PANTHER" id="PTHR46162">
    <property type="entry name" value="TRAF-LIKE FAMILY PROTEIN"/>
    <property type="match status" value="1"/>
</dbReference>
<accession>A0A022RML6</accession>
<dbReference type="Gene3D" id="2.60.210.10">
    <property type="entry name" value="Apoptosis, Tumor Necrosis Factor Receptor Associated Protein 2, Chain A"/>
    <property type="match status" value="2"/>
</dbReference>
<dbReference type="InterPro" id="IPR002083">
    <property type="entry name" value="MATH/TRAF_dom"/>
</dbReference>
<dbReference type="Pfam" id="PF22486">
    <property type="entry name" value="MATH_2"/>
    <property type="match status" value="2"/>
</dbReference>
<dbReference type="AlphaFoldDB" id="A0A022RML6"/>
<name>A0A022RML6_ERYGU</name>
<dbReference type="SUPFAM" id="SSF49599">
    <property type="entry name" value="TRAF domain-like"/>
    <property type="match status" value="2"/>
</dbReference>
<protein>
    <recommendedName>
        <fullName evidence="1">MATH domain-containing protein</fullName>
    </recommendedName>
</protein>
<feature type="domain" description="MATH" evidence="1">
    <location>
        <begin position="176"/>
        <end position="297"/>
    </location>
</feature>
<keyword evidence="3" id="KW-1185">Reference proteome</keyword>
<feature type="domain" description="MATH" evidence="1">
    <location>
        <begin position="8"/>
        <end position="156"/>
    </location>
</feature>
<sequence>METREASPTHFLIKIESFYKSGMDKFETNEFVAGDYKWYMSWQIMATPDRLTFHIVYRTEYTIWFDGTVKYCDYVSVYLAMANTSSLPANWEVNVVFSIFLFNQISANYLCSLGITRRFLAMKSEWGFSKLISKKVMSEPSNGYLIDDTCVLGAEVFIVKKEAAIQRLSLNNCDVPYERDWKITNFSKLGNLWESEEFIVRGHKWKIWLYPKGNKGGVGTYVSMYLFNAGYERVQASYTLCIKNQVSDEHKKLTITNHLFTPSSSSWGWPTFMEIATMNDPKKGFIVNDSCLVHVEISSVEDAAQ</sequence>
<dbReference type="Proteomes" id="UP000030748">
    <property type="component" value="Unassembled WGS sequence"/>
</dbReference>
<evidence type="ECO:0000259" key="1">
    <source>
        <dbReference type="PROSITE" id="PS50144"/>
    </source>
</evidence>
<dbReference type="SMART" id="SM00061">
    <property type="entry name" value="MATH"/>
    <property type="match status" value="1"/>
</dbReference>
<evidence type="ECO:0000313" key="3">
    <source>
        <dbReference type="Proteomes" id="UP000030748"/>
    </source>
</evidence>
<dbReference type="PROSITE" id="PS50144">
    <property type="entry name" value="MATH"/>
    <property type="match status" value="2"/>
</dbReference>
<dbReference type="eggNOG" id="KOG1987">
    <property type="taxonomic scope" value="Eukaryota"/>
</dbReference>
<reference evidence="2 3" key="1">
    <citation type="journal article" date="2013" name="Proc. Natl. Acad. Sci. U.S.A.">
        <title>Fine-scale variation in meiotic recombination in Mimulus inferred from population shotgun sequencing.</title>
        <authorList>
            <person name="Hellsten U."/>
            <person name="Wright K.M."/>
            <person name="Jenkins J."/>
            <person name="Shu S."/>
            <person name="Yuan Y."/>
            <person name="Wessler S.R."/>
            <person name="Schmutz J."/>
            <person name="Willis J.H."/>
            <person name="Rokhsar D.S."/>
        </authorList>
    </citation>
    <scope>NUCLEOTIDE SEQUENCE [LARGE SCALE GENOMIC DNA]</scope>
    <source>
        <strain evidence="3">cv. DUN x IM62</strain>
    </source>
</reference>
<organism evidence="2 3">
    <name type="scientific">Erythranthe guttata</name>
    <name type="common">Yellow monkey flower</name>
    <name type="synonym">Mimulus guttatus</name>
    <dbReference type="NCBI Taxonomy" id="4155"/>
    <lineage>
        <taxon>Eukaryota</taxon>
        <taxon>Viridiplantae</taxon>
        <taxon>Streptophyta</taxon>
        <taxon>Embryophyta</taxon>
        <taxon>Tracheophyta</taxon>
        <taxon>Spermatophyta</taxon>
        <taxon>Magnoliopsida</taxon>
        <taxon>eudicotyledons</taxon>
        <taxon>Gunneridae</taxon>
        <taxon>Pentapetalae</taxon>
        <taxon>asterids</taxon>
        <taxon>lamiids</taxon>
        <taxon>Lamiales</taxon>
        <taxon>Phrymaceae</taxon>
        <taxon>Erythranthe</taxon>
    </lineage>
</organism>
<proteinExistence type="predicted"/>
<evidence type="ECO:0000313" key="2">
    <source>
        <dbReference type="EMBL" id="EYU41018.1"/>
    </source>
</evidence>
<dbReference type="InterPro" id="IPR008974">
    <property type="entry name" value="TRAF-like"/>
</dbReference>
<dbReference type="EMBL" id="KI630370">
    <property type="protein sequence ID" value="EYU41018.1"/>
    <property type="molecule type" value="Genomic_DNA"/>
</dbReference>